<comment type="caution">
    <text evidence="2">The sequence shown here is derived from an EMBL/GenBank/DDBJ whole genome shotgun (WGS) entry which is preliminary data.</text>
</comment>
<evidence type="ECO:0000259" key="1">
    <source>
        <dbReference type="Pfam" id="PF00535"/>
    </source>
</evidence>
<dbReference type="Proteomes" id="UP000185984">
    <property type="component" value="Unassembled WGS sequence"/>
</dbReference>
<dbReference type="PANTHER" id="PTHR22916:SF3">
    <property type="entry name" value="UDP-GLCNAC:BETAGAL BETA-1,3-N-ACETYLGLUCOSAMINYLTRANSFERASE-LIKE PROTEIN 1"/>
    <property type="match status" value="1"/>
</dbReference>
<evidence type="ECO:0000313" key="3">
    <source>
        <dbReference type="Proteomes" id="UP000185984"/>
    </source>
</evidence>
<dbReference type="InterPro" id="IPR029044">
    <property type="entry name" value="Nucleotide-diphossugar_trans"/>
</dbReference>
<dbReference type="CDD" id="cd00761">
    <property type="entry name" value="Glyco_tranf_GTA_type"/>
    <property type="match status" value="1"/>
</dbReference>
<dbReference type="EMBL" id="MRCC01000002">
    <property type="protein sequence ID" value="OKH28808.1"/>
    <property type="molecule type" value="Genomic_DNA"/>
</dbReference>
<dbReference type="AlphaFoldDB" id="A0A1U7HYS7"/>
<dbReference type="STRING" id="247279.NIES1031_02610"/>
<dbReference type="Gene3D" id="3.90.550.10">
    <property type="entry name" value="Spore Coat Polysaccharide Biosynthesis Protein SpsA, Chain A"/>
    <property type="match status" value="1"/>
</dbReference>
<protein>
    <submittedName>
        <fullName evidence="2">Glucosyl transferase</fullName>
    </submittedName>
</protein>
<evidence type="ECO:0000313" key="2">
    <source>
        <dbReference type="EMBL" id="OKH28808.1"/>
    </source>
</evidence>
<dbReference type="InterPro" id="IPR001173">
    <property type="entry name" value="Glyco_trans_2-like"/>
</dbReference>
<reference evidence="2 3" key="1">
    <citation type="submission" date="2016-11" db="EMBL/GenBank/DDBJ databases">
        <title>Draft Genome Sequences of Nine Cyanobacterial Strains from Diverse Habitats.</title>
        <authorList>
            <person name="Zhu T."/>
            <person name="Hou S."/>
            <person name="Lu X."/>
            <person name="Hess W.R."/>
        </authorList>
    </citation>
    <scope>NUCLEOTIDE SEQUENCE [LARGE SCALE GENOMIC DNA]</scope>
    <source>
        <strain evidence="2 3">5.2 s.c.1</strain>
    </source>
</reference>
<dbReference type="GO" id="GO:0016758">
    <property type="term" value="F:hexosyltransferase activity"/>
    <property type="evidence" value="ECO:0007669"/>
    <property type="project" value="UniProtKB-ARBA"/>
</dbReference>
<proteinExistence type="predicted"/>
<accession>A0A1U7HYS7</accession>
<feature type="domain" description="Glycosyltransferase 2-like" evidence="1">
    <location>
        <begin position="5"/>
        <end position="165"/>
    </location>
</feature>
<keyword evidence="3" id="KW-1185">Reference proteome</keyword>
<organism evidence="2 3">
    <name type="scientific">Chroogloeocystis siderophila 5.2 s.c.1</name>
    <dbReference type="NCBI Taxonomy" id="247279"/>
    <lineage>
        <taxon>Bacteria</taxon>
        <taxon>Bacillati</taxon>
        <taxon>Cyanobacteriota</taxon>
        <taxon>Cyanophyceae</taxon>
        <taxon>Oscillatoriophycideae</taxon>
        <taxon>Chroococcales</taxon>
        <taxon>Chroococcaceae</taxon>
        <taxon>Chroogloeocystis</taxon>
    </lineage>
</organism>
<dbReference type="RefSeq" id="WP_073547963.1">
    <property type="nucleotide sequence ID" value="NZ_CAWMVK010000012.1"/>
</dbReference>
<keyword evidence="2" id="KW-0808">Transferase</keyword>
<sequence length="348" mass="40052">MPKVSVIIPVYNVEKFIAATVSSVLAQTYTDFELLIVDDESPDQSIKICQQFRDSRIKIIHQKNRGLAGARNTGIYHAQGEYLAFLDGDDLWLPEKLEQHVSHLENSPSVGVSFSCSVFIDETGQYLGVYQIPKKLQGITPSYILCRNPIGNGSAPVIRKQVFEAIKFFKQQGDQGESCYFDPQCRRSEDVECWLRIAVQTFWQFEGIPEALTLYRINSSGLSANWVEQFKSWQQAIEKIRTFAPELISQWEKPAKAYQLRYLARRAITLRSPSIAVKLINHSVATYWRILFEEPRRTLLTLAAAYFLFLFPDFIYNSTETIALKLIKITHKWYFFKQESFVKTSISS</sequence>
<dbReference type="Pfam" id="PF00535">
    <property type="entry name" value="Glycos_transf_2"/>
    <property type="match status" value="1"/>
</dbReference>
<name>A0A1U7HYS7_9CHRO</name>
<dbReference type="PANTHER" id="PTHR22916">
    <property type="entry name" value="GLYCOSYLTRANSFERASE"/>
    <property type="match status" value="1"/>
</dbReference>
<dbReference type="SUPFAM" id="SSF53448">
    <property type="entry name" value="Nucleotide-diphospho-sugar transferases"/>
    <property type="match status" value="1"/>
</dbReference>
<dbReference type="OrthoDB" id="418085at2"/>
<gene>
    <name evidence="2" type="ORF">NIES1031_02610</name>
</gene>